<reference evidence="4 5" key="1">
    <citation type="submission" date="2018-08" db="EMBL/GenBank/DDBJ databases">
        <title>Genome analysis of the thermophilic bacterium of the candidate phylum Aminicenantes from deep subsurface aquifer revealed its physiology and ecological role.</title>
        <authorList>
            <person name="Kadnikov V.V."/>
            <person name="Mardanov A.V."/>
            <person name="Beletsky A.V."/>
            <person name="Karnachuk O.V."/>
            <person name="Ravin N.V."/>
        </authorList>
    </citation>
    <scope>NUCLEOTIDE SEQUENCE [LARGE SCALE GENOMIC DNA]</scope>
    <source>
        <strain evidence="4">BY38</strain>
    </source>
</reference>
<dbReference type="Pfam" id="PF13432">
    <property type="entry name" value="TPR_16"/>
    <property type="match status" value="1"/>
</dbReference>
<accession>A0A3E2BPA3</accession>
<dbReference type="PROSITE" id="PS50005">
    <property type="entry name" value="TPR"/>
    <property type="match status" value="4"/>
</dbReference>
<dbReference type="NCBIfam" id="NF047558">
    <property type="entry name" value="TPR_END_plus"/>
    <property type="match status" value="1"/>
</dbReference>
<dbReference type="AlphaFoldDB" id="A0A3E2BPA3"/>
<dbReference type="InterPro" id="IPR019734">
    <property type="entry name" value="TPR_rpt"/>
</dbReference>
<evidence type="ECO:0000313" key="4">
    <source>
        <dbReference type="EMBL" id="RFT16590.1"/>
    </source>
</evidence>
<dbReference type="Proteomes" id="UP000257323">
    <property type="component" value="Unassembled WGS sequence"/>
</dbReference>
<feature type="repeat" description="TPR" evidence="3">
    <location>
        <begin position="97"/>
        <end position="130"/>
    </location>
</feature>
<dbReference type="Gene3D" id="1.25.40.10">
    <property type="entry name" value="Tetratricopeptide repeat domain"/>
    <property type="match status" value="1"/>
</dbReference>
<dbReference type="PANTHER" id="PTHR44858:SF1">
    <property type="entry name" value="UDP-N-ACETYLGLUCOSAMINE--PEPTIDE N-ACETYLGLUCOSAMINYLTRANSFERASE SPINDLY-RELATED"/>
    <property type="match status" value="1"/>
</dbReference>
<keyword evidence="2 3" id="KW-0802">TPR repeat</keyword>
<dbReference type="SMART" id="SM00028">
    <property type="entry name" value="TPR"/>
    <property type="match status" value="5"/>
</dbReference>
<feature type="repeat" description="TPR" evidence="3">
    <location>
        <begin position="131"/>
        <end position="164"/>
    </location>
</feature>
<dbReference type="EMBL" id="QUAH01000002">
    <property type="protein sequence ID" value="RFT16590.1"/>
    <property type="molecule type" value="Genomic_DNA"/>
</dbReference>
<evidence type="ECO:0000256" key="2">
    <source>
        <dbReference type="ARBA" id="ARBA00022803"/>
    </source>
</evidence>
<dbReference type="SUPFAM" id="SSF48452">
    <property type="entry name" value="TPR-like"/>
    <property type="match status" value="1"/>
</dbReference>
<name>A0A3E2BPA3_9BACT</name>
<dbReference type="PANTHER" id="PTHR44858">
    <property type="entry name" value="TETRATRICOPEPTIDE REPEAT PROTEIN 6"/>
    <property type="match status" value="1"/>
</dbReference>
<keyword evidence="1" id="KW-0677">Repeat</keyword>
<organism evidence="4 5">
    <name type="scientific">Candidatus Saccharicenans subterraneus</name>
    <dbReference type="NCBI Taxonomy" id="2508984"/>
    <lineage>
        <taxon>Bacteria</taxon>
        <taxon>Candidatus Aminicenantota</taxon>
        <taxon>Candidatus Aminicenantia</taxon>
        <taxon>Candidatus Aminicenantales</taxon>
        <taxon>Candidatus Saccharicenantaceae</taxon>
        <taxon>Candidatus Saccharicenans</taxon>
    </lineage>
</organism>
<evidence type="ECO:0000256" key="3">
    <source>
        <dbReference type="PROSITE-ProRule" id="PRU00339"/>
    </source>
</evidence>
<dbReference type="Pfam" id="PF13424">
    <property type="entry name" value="TPR_12"/>
    <property type="match status" value="1"/>
</dbReference>
<protein>
    <submittedName>
        <fullName evidence="4">TPR repeat-containing protein</fullName>
    </submittedName>
</protein>
<comment type="caution">
    <text evidence="4">The sequence shown here is derived from an EMBL/GenBank/DDBJ whole genome shotgun (WGS) entry which is preliminary data.</text>
</comment>
<dbReference type="InterPro" id="IPR011990">
    <property type="entry name" value="TPR-like_helical_dom_sf"/>
</dbReference>
<evidence type="ECO:0000256" key="1">
    <source>
        <dbReference type="ARBA" id="ARBA00022737"/>
    </source>
</evidence>
<gene>
    <name evidence="4" type="ORF">OP8BY_1203</name>
</gene>
<proteinExistence type="predicted"/>
<sequence>MKKLAVILVLVVFYWSCLPAGKAGSEASFDRHLNAGLAHMRNRDYALARQEFSRALNLNPKSTRIHNLLGLTYFHEQNYDMAEMYFQRAIKIDPQFSLGYLNLGGVYAMKQLYPRAREYYEKTISLAPGLVAAYYSLGAVCFQMGDEEAALNYLSKGFELEPDFLEKHPDSLVGLPMKGASLAELYFSFARLYAGRQDLDRTVDYLKRARQAGFRDWKRIEQEPEFEKIRDNPVIREFLK</sequence>
<dbReference type="InterPro" id="IPR050498">
    <property type="entry name" value="Ycf3"/>
</dbReference>
<dbReference type="PROSITE" id="PS50293">
    <property type="entry name" value="TPR_REGION"/>
    <property type="match status" value="2"/>
</dbReference>
<feature type="repeat" description="TPR" evidence="3">
    <location>
        <begin position="63"/>
        <end position="96"/>
    </location>
</feature>
<evidence type="ECO:0000313" key="5">
    <source>
        <dbReference type="Proteomes" id="UP000257323"/>
    </source>
</evidence>
<feature type="repeat" description="TPR" evidence="3">
    <location>
        <begin position="29"/>
        <end position="62"/>
    </location>
</feature>